<name>A0A6D2IC30_9BRAS</name>
<reference evidence="1" key="1">
    <citation type="submission" date="2020-01" db="EMBL/GenBank/DDBJ databases">
        <authorList>
            <person name="Mishra B."/>
        </authorList>
    </citation>
    <scope>NUCLEOTIDE SEQUENCE [LARGE SCALE GENOMIC DNA]</scope>
</reference>
<keyword evidence="2" id="KW-1185">Reference proteome</keyword>
<evidence type="ECO:0000313" key="1">
    <source>
        <dbReference type="EMBL" id="CAA7027561.1"/>
    </source>
</evidence>
<comment type="caution">
    <text evidence="1">The sequence shown here is derived from an EMBL/GenBank/DDBJ whole genome shotgun (WGS) entry which is preliminary data.</text>
</comment>
<proteinExistence type="predicted"/>
<evidence type="ECO:0000313" key="2">
    <source>
        <dbReference type="Proteomes" id="UP000467841"/>
    </source>
</evidence>
<gene>
    <name evidence="1" type="ORF">MERR_LOCUS14796</name>
</gene>
<sequence length="118" mass="13435">MNRCPKPVMKRRPPKKSQPKVAYVVLNPHPRPDSSLPASLSQEKKEIHAWVILVVKPKYPRCRARSKGRSSAVTRARALISPPKTAFSSLPLKTPLLALREVVDVPRVKRAKRMMRRL</sequence>
<dbReference type="EMBL" id="CACVBM020001058">
    <property type="protein sequence ID" value="CAA7027561.1"/>
    <property type="molecule type" value="Genomic_DNA"/>
</dbReference>
<protein>
    <submittedName>
        <fullName evidence="1">Uncharacterized protein</fullName>
    </submittedName>
</protein>
<dbReference type="Proteomes" id="UP000467841">
    <property type="component" value="Unassembled WGS sequence"/>
</dbReference>
<organism evidence="1 2">
    <name type="scientific">Microthlaspi erraticum</name>
    <dbReference type="NCBI Taxonomy" id="1685480"/>
    <lineage>
        <taxon>Eukaryota</taxon>
        <taxon>Viridiplantae</taxon>
        <taxon>Streptophyta</taxon>
        <taxon>Embryophyta</taxon>
        <taxon>Tracheophyta</taxon>
        <taxon>Spermatophyta</taxon>
        <taxon>Magnoliopsida</taxon>
        <taxon>eudicotyledons</taxon>
        <taxon>Gunneridae</taxon>
        <taxon>Pentapetalae</taxon>
        <taxon>rosids</taxon>
        <taxon>malvids</taxon>
        <taxon>Brassicales</taxon>
        <taxon>Brassicaceae</taxon>
        <taxon>Coluteocarpeae</taxon>
        <taxon>Microthlaspi</taxon>
    </lineage>
</organism>
<accession>A0A6D2IC30</accession>
<dbReference type="AlphaFoldDB" id="A0A6D2IC30"/>